<feature type="transmembrane region" description="Helical" evidence="7">
    <location>
        <begin position="177"/>
        <end position="199"/>
    </location>
</feature>
<organism evidence="8 9">
    <name type="scientific">Kolteria novifilia</name>
    <dbReference type="NCBI Taxonomy" id="2527975"/>
    <lineage>
        <taxon>Bacteria</taxon>
        <taxon>Pseudomonadati</taxon>
        <taxon>Planctomycetota</taxon>
        <taxon>Planctomycetia</taxon>
        <taxon>Kolteriales</taxon>
        <taxon>Kolteriaceae</taxon>
        <taxon>Kolteria</taxon>
    </lineage>
</organism>
<proteinExistence type="inferred from homology"/>
<comment type="similarity">
    <text evidence="2 6">Belongs to the ABC-3 integral membrane protein family.</text>
</comment>
<dbReference type="KEGG" id="knv:Pan216_10270"/>
<evidence type="ECO:0000256" key="7">
    <source>
        <dbReference type="SAM" id="Phobius"/>
    </source>
</evidence>
<dbReference type="GO" id="GO:0010043">
    <property type="term" value="P:response to zinc ion"/>
    <property type="evidence" value="ECO:0007669"/>
    <property type="project" value="TreeGrafter"/>
</dbReference>
<dbReference type="Gene3D" id="1.10.3470.10">
    <property type="entry name" value="ABC transporter involved in vitamin B12 uptake, BtuC"/>
    <property type="match status" value="1"/>
</dbReference>
<evidence type="ECO:0000256" key="2">
    <source>
        <dbReference type="ARBA" id="ARBA00008034"/>
    </source>
</evidence>
<feature type="transmembrane region" description="Helical" evidence="7">
    <location>
        <begin position="288"/>
        <end position="308"/>
    </location>
</feature>
<feature type="transmembrane region" description="Helical" evidence="7">
    <location>
        <begin position="78"/>
        <end position="95"/>
    </location>
</feature>
<evidence type="ECO:0000256" key="1">
    <source>
        <dbReference type="ARBA" id="ARBA00004141"/>
    </source>
</evidence>
<dbReference type="AlphaFoldDB" id="A0A518AZN5"/>
<keyword evidence="9" id="KW-1185">Reference proteome</keyword>
<dbReference type="GO" id="GO:0055085">
    <property type="term" value="P:transmembrane transport"/>
    <property type="evidence" value="ECO:0007669"/>
    <property type="project" value="InterPro"/>
</dbReference>
<dbReference type="Proteomes" id="UP000317093">
    <property type="component" value="Chromosome"/>
</dbReference>
<evidence type="ECO:0000256" key="6">
    <source>
        <dbReference type="RuleBase" id="RU003943"/>
    </source>
</evidence>
<keyword evidence="5 7" id="KW-0472">Membrane</keyword>
<evidence type="ECO:0000256" key="4">
    <source>
        <dbReference type="ARBA" id="ARBA00022989"/>
    </source>
</evidence>
<evidence type="ECO:0000313" key="8">
    <source>
        <dbReference type="EMBL" id="QDU60189.1"/>
    </source>
</evidence>
<keyword evidence="4 7" id="KW-1133">Transmembrane helix</keyword>
<comment type="subcellular location">
    <subcellularLocation>
        <location evidence="6">Cell membrane</location>
        <topology evidence="6">Multi-pass membrane protein</topology>
    </subcellularLocation>
    <subcellularLocation>
        <location evidence="1">Membrane</location>
        <topology evidence="1">Multi-pass membrane protein</topology>
    </subcellularLocation>
</comment>
<dbReference type="Pfam" id="PF00950">
    <property type="entry name" value="ABC-3"/>
    <property type="match status" value="1"/>
</dbReference>
<evidence type="ECO:0000313" key="9">
    <source>
        <dbReference type="Proteomes" id="UP000317093"/>
    </source>
</evidence>
<evidence type="ECO:0000256" key="5">
    <source>
        <dbReference type="ARBA" id="ARBA00023136"/>
    </source>
</evidence>
<feature type="transmembrane region" description="Helical" evidence="7">
    <location>
        <begin position="9"/>
        <end position="33"/>
    </location>
</feature>
<dbReference type="PANTHER" id="PTHR30477">
    <property type="entry name" value="ABC-TRANSPORTER METAL-BINDING PROTEIN"/>
    <property type="match status" value="1"/>
</dbReference>
<evidence type="ECO:0000256" key="3">
    <source>
        <dbReference type="ARBA" id="ARBA00022692"/>
    </source>
</evidence>
<feature type="transmembrane region" description="Helical" evidence="7">
    <location>
        <begin position="101"/>
        <end position="118"/>
    </location>
</feature>
<dbReference type="GO" id="GO:0043190">
    <property type="term" value="C:ATP-binding cassette (ABC) transporter complex"/>
    <property type="evidence" value="ECO:0007669"/>
    <property type="project" value="InterPro"/>
</dbReference>
<keyword evidence="6" id="KW-0813">Transport</keyword>
<keyword evidence="3 6" id="KW-0812">Transmembrane</keyword>
<protein>
    <submittedName>
        <fullName evidence="8">High-affinity zinc uptake system membrane protein ZnuB</fullName>
    </submittedName>
</protein>
<accession>A0A518AZN5</accession>
<dbReference type="InterPro" id="IPR001626">
    <property type="entry name" value="ABC_TroCD"/>
</dbReference>
<dbReference type="RefSeq" id="WP_145255643.1">
    <property type="nucleotide sequence ID" value="NZ_CP036279.1"/>
</dbReference>
<gene>
    <name evidence="8" type="primary">znuB</name>
    <name evidence="8" type="ORF">Pan216_10270</name>
</gene>
<sequence length="318" mass="34165">MQAWWQHFAAFWSACAEAVIAPLCDALAFLVPIDAFQEFDFLQRALLGMVLIAPLCSTVGIQVVNFRLAFFAEAIGHSAFTGLAVGVLLSLFPVFEGMNPLPAMLFFGVAVALSITAYRRSSDLSSDVVIGVFQSAVIALGLFIISYLLENRVVRAGAVNFDTFLFGNVVTISNSELLALLLFSIAAMVVQGFAYNRLMVIGLNADMARTMGIRVAIYEYCYAALLAAIVMFAIKAIGVLLITAMLVIPAASARNFARSACSVFWWGLLVALSSTIGGLIVSERFATATGSTTILVAVVWFVVSNVVVRLRNLTASSR</sequence>
<dbReference type="PANTHER" id="PTHR30477:SF13">
    <property type="entry name" value="IRON TRANSPORT SYSTEM MEMBRANE PROTEIN HI_0360-RELATED"/>
    <property type="match status" value="1"/>
</dbReference>
<feature type="transmembrane region" description="Helical" evidence="7">
    <location>
        <begin position="263"/>
        <end position="281"/>
    </location>
</feature>
<dbReference type="SUPFAM" id="SSF81345">
    <property type="entry name" value="ABC transporter involved in vitamin B12 uptake, BtuC"/>
    <property type="match status" value="1"/>
</dbReference>
<feature type="transmembrane region" description="Helical" evidence="7">
    <location>
        <begin position="130"/>
        <end position="149"/>
    </location>
</feature>
<dbReference type="EMBL" id="CP036279">
    <property type="protein sequence ID" value="QDU60189.1"/>
    <property type="molecule type" value="Genomic_DNA"/>
</dbReference>
<feature type="transmembrane region" description="Helical" evidence="7">
    <location>
        <begin position="220"/>
        <end position="251"/>
    </location>
</feature>
<feature type="transmembrane region" description="Helical" evidence="7">
    <location>
        <begin position="45"/>
        <end position="66"/>
    </location>
</feature>
<name>A0A518AZN5_9BACT</name>
<reference evidence="8 9" key="1">
    <citation type="submission" date="2019-02" db="EMBL/GenBank/DDBJ databases">
        <title>Deep-cultivation of Planctomycetes and their phenomic and genomic characterization uncovers novel biology.</title>
        <authorList>
            <person name="Wiegand S."/>
            <person name="Jogler M."/>
            <person name="Boedeker C."/>
            <person name="Pinto D."/>
            <person name="Vollmers J."/>
            <person name="Rivas-Marin E."/>
            <person name="Kohn T."/>
            <person name="Peeters S.H."/>
            <person name="Heuer A."/>
            <person name="Rast P."/>
            <person name="Oberbeckmann S."/>
            <person name="Bunk B."/>
            <person name="Jeske O."/>
            <person name="Meyerdierks A."/>
            <person name="Storesund J.E."/>
            <person name="Kallscheuer N."/>
            <person name="Luecker S."/>
            <person name="Lage O.M."/>
            <person name="Pohl T."/>
            <person name="Merkel B.J."/>
            <person name="Hornburger P."/>
            <person name="Mueller R.-W."/>
            <person name="Bruemmer F."/>
            <person name="Labrenz M."/>
            <person name="Spormann A.M."/>
            <person name="Op den Camp H."/>
            <person name="Overmann J."/>
            <person name="Amann R."/>
            <person name="Jetten M.S.M."/>
            <person name="Mascher T."/>
            <person name="Medema M.H."/>
            <person name="Devos D.P."/>
            <person name="Kaster A.-K."/>
            <person name="Ovreas L."/>
            <person name="Rohde M."/>
            <person name="Galperin M.Y."/>
            <person name="Jogler C."/>
        </authorList>
    </citation>
    <scope>NUCLEOTIDE SEQUENCE [LARGE SCALE GENOMIC DNA]</scope>
    <source>
        <strain evidence="8 9">Pan216</strain>
    </source>
</reference>
<dbReference type="OrthoDB" id="9778117at2"/>
<dbReference type="InterPro" id="IPR037294">
    <property type="entry name" value="ABC_BtuC-like"/>
</dbReference>